<evidence type="ECO:0000256" key="1">
    <source>
        <dbReference type="SAM" id="Phobius"/>
    </source>
</evidence>
<keyword evidence="1" id="KW-0472">Membrane</keyword>
<accession>A0ABY7M489</accession>
<keyword evidence="1" id="KW-0812">Transmembrane</keyword>
<gene>
    <name evidence="2" type="ORF">O7R10_00275</name>
</gene>
<feature type="transmembrane region" description="Helical" evidence="1">
    <location>
        <begin position="91"/>
        <end position="111"/>
    </location>
</feature>
<dbReference type="EMBL" id="CP115156">
    <property type="protein sequence ID" value="WBL31491.1"/>
    <property type="molecule type" value="Genomic_DNA"/>
</dbReference>
<protein>
    <submittedName>
        <fullName evidence="2">Uncharacterized protein</fullName>
    </submittedName>
</protein>
<sequence>MEKIIYFISNFVLKLKSLIITFYGYIITQYYHLINIKRVDFKNFSNIISNINYLFWFLIGFIHFYFVIIVFIFIQDIFAFFFILFKSFFLFFKRIFIFLFNLFYFPFRIFLSKLSKSNKNEAKDNLCNLKYYQLTNDIKNIINKEIIKNLYLKDKILSSSKKEGDKKNE</sequence>
<proteinExistence type="predicted"/>
<reference evidence="2" key="1">
    <citation type="submission" date="2022-12" db="EMBL/GenBank/DDBJ databases">
        <title>Genomic Characterization of Candidatus Phytoplasma sacchari in China.</title>
        <authorList>
            <person name="Zhang R.-Y."/>
        </authorList>
    </citation>
    <scope>NUCLEOTIDE SEQUENCE [LARGE SCALE GENOMIC DNA]</scope>
    <source>
        <strain evidence="2">SCWL1</strain>
    </source>
</reference>
<evidence type="ECO:0000313" key="3">
    <source>
        <dbReference type="Proteomes" id="UP001210120"/>
    </source>
</evidence>
<feature type="transmembrane region" description="Helical" evidence="1">
    <location>
        <begin position="54"/>
        <end position="85"/>
    </location>
</feature>
<name>A0ABY7M489_9MOLU</name>
<dbReference type="Proteomes" id="UP001210120">
    <property type="component" value="Chromosome"/>
</dbReference>
<organism evidence="2 3">
    <name type="scientific">Candidatus Phytoplasma sacchari</name>
    <dbReference type="NCBI Taxonomy" id="2609813"/>
    <lineage>
        <taxon>Bacteria</taxon>
        <taxon>Bacillati</taxon>
        <taxon>Mycoplasmatota</taxon>
        <taxon>Mollicutes</taxon>
        <taxon>Acholeplasmatales</taxon>
        <taxon>Acholeplasmataceae</taxon>
        <taxon>Candidatus Phytoplasma</taxon>
        <taxon>16SrXI (Rice yellow dwarf group)</taxon>
    </lineage>
</organism>
<feature type="transmembrane region" description="Helical" evidence="1">
    <location>
        <begin position="15"/>
        <end position="33"/>
    </location>
</feature>
<keyword evidence="1" id="KW-1133">Transmembrane helix</keyword>
<keyword evidence="3" id="KW-1185">Reference proteome</keyword>
<evidence type="ECO:0000313" key="2">
    <source>
        <dbReference type="EMBL" id="WBL31491.1"/>
    </source>
</evidence>